<dbReference type="EMBL" id="CAJNOC010002849">
    <property type="protein sequence ID" value="CAF0954894.1"/>
    <property type="molecule type" value="Genomic_DNA"/>
</dbReference>
<dbReference type="InterPro" id="IPR036161">
    <property type="entry name" value="RPB6/omega-like_sf"/>
</dbReference>
<comment type="similarity">
    <text evidence="5">Belongs to the archaeal Rpo6/eukaryotic RPB6 RNA polymerase subunit family.</text>
</comment>
<keyword evidence="4" id="KW-0539">Nucleus</keyword>
<dbReference type="GO" id="GO:0005666">
    <property type="term" value="C:RNA polymerase III complex"/>
    <property type="evidence" value="ECO:0007669"/>
    <property type="project" value="TreeGrafter"/>
</dbReference>
<dbReference type="HAMAP" id="MF_00192">
    <property type="entry name" value="RNApol_arch_Rpo6"/>
    <property type="match status" value="1"/>
</dbReference>
<dbReference type="PANTHER" id="PTHR47227:SF5">
    <property type="entry name" value="DNA-DIRECTED RNA POLYMERASES I, II, AND III SUBUNIT RPABC2"/>
    <property type="match status" value="1"/>
</dbReference>
<name>A0A814DEZ3_9BILA</name>
<dbReference type="GO" id="GO:0003899">
    <property type="term" value="F:DNA-directed RNA polymerase activity"/>
    <property type="evidence" value="ECO:0007669"/>
    <property type="project" value="InterPro"/>
</dbReference>
<dbReference type="PIRSF" id="PIRSF000778">
    <property type="entry name" value="RpoK/RPB6"/>
    <property type="match status" value="1"/>
</dbReference>
<keyword evidence="2" id="KW-0240">DNA-directed RNA polymerase</keyword>
<dbReference type="GO" id="GO:0042797">
    <property type="term" value="P:tRNA transcription by RNA polymerase III"/>
    <property type="evidence" value="ECO:0007669"/>
    <property type="project" value="TreeGrafter"/>
</dbReference>
<protein>
    <recommendedName>
        <fullName evidence="6">RPB6 homolog</fullName>
    </recommendedName>
</protein>
<dbReference type="GO" id="GO:0005736">
    <property type="term" value="C:RNA polymerase I complex"/>
    <property type="evidence" value="ECO:0007669"/>
    <property type="project" value="TreeGrafter"/>
</dbReference>
<evidence type="ECO:0000256" key="1">
    <source>
        <dbReference type="ARBA" id="ARBA00004123"/>
    </source>
</evidence>
<comment type="subcellular location">
    <subcellularLocation>
        <location evidence="1">Nucleus</location>
    </subcellularLocation>
</comment>
<dbReference type="PANTHER" id="PTHR47227">
    <property type="entry name" value="DNA-DIRECTED RNA POLYMERASE SUBUNIT K"/>
    <property type="match status" value="1"/>
</dbReference>
<dbReference type="GO" id="GO:0003677">
    <property type="term" value="F:DNA binding"/>
    <property type="evidence" value="ECO:0007669"/>
    <property type="project" value="InterPro"/>
</dbReference>
<evidence type="ECO:0000313" key="9">
    <source>
        <dbReference type="Proteomes" id="UP000663879"/>
    </source>
</evidence>
<accession>A0A814DEZ3</accession>
<dbReference type="InterPro" id="IPR006110">
    <property type="entry name" value="Pol_omega/Rpo6/RPB6"/>
</dbReference>
<evidence type="ECO:0000313" key="8">
    <source>
        <dbReference type="EMBL" id="CAF0954894.1"/>
    </source>
</evidence>
<dbReference type="InterPro" id="IPR028363">
    <property type="entry name" value="RPB6"/>
</dbReference>
<dbReference type="Pfam" id="PF01192">
    <property type="entry name" value="RNA_pol_Rpb6"/>
    <property type="match status" value="1"/>
</dbReference>
<dbReference type="OrthoDB" id="259769at2759"/>
<evidence type="ECO:0000256" key="2">
    <source>
        <dbReference type="ARBA" id="ARBA00022478"/>
    </source>
</evidence>
<proteinExistence type="inferred from homology"/>
<evidence type="ECO:0000256" key="5">
    <source>
        <dbReference type="ARBA" id="ARBA00025773"/>
    </source>
</evidence>
<gene>
    <name evidence="8" type="ORF">OXX778_LOCUS14142</name>
</gene>
<dbReference type="AlphaFoldDB" id="A0A814DEZ3"/>
<dbReference type="NCBIfam" id="NF002208">
    <property type="entry name" value="PRK01099.1-3"/>
    <property type="match status" value="1"/>
</dbReference>
<dbReference type="InterPro" id="IPR020708">
    <property type="entry name" value="DNA-dir_RNA_polK_14-18kDa_CS"/>
</dbReference>
<keyword evidence="3" id="KW-0804">Transcription</keyword>
<feature type="region of interest" description="Disordered" evidence="7">
    <location>
        <begin position="1"/>
        <end position="22"/>
    </location>
</feature>
<evidence type="ECO:0000256" key="7">
    <source>
        <dbReference type="SAM" id="MobiDB-lite"/>
    </source>
</evidence>
<dbReference type="SMART" id="SM01409">
    <property type="entry name" value="RNA_pol_Rpb6"/>
    <property type="match status" value="1"/>
</dbReference>
<reference evidence="8" key="1">
    <citation type="submission" date="2021-02" db="EMBL/GenBank/DDBJ databases">
        <authorList>
            <person name="Nowell W R."/>
        </authorList>
    </citation>
    <scope>NUCLEOTIDE SEQUENCE</scope>
    <source>
        <strain evidence="8">Ploen Becks lab</strain>
    </source>
</reference>
<dbReference type="GO" id="GO:0006360">
    <property type="term" value="P:transcription by RNA polymerase I"/>
    <property type="evidence" value="ECO:0007669"/>
    <property type="project" value="TreeGrafter"/>
</dbReference>
<dbReference type="InterPro" id="IPR006111">
    <property type="entry name" value="Rpo6/Rpb6"/>
</dbReference>
<dbReference type="Gene3D" id="3.90.940.10">
    <property type="match status" value="1"/>
</dbReference>
<evidence type="ECO:0000256" key="4">
    <source>
        <dbReference type="ARBA" id="ARBA00023242"/>
    </source>
</evidence>
<dbReference type="PIRSF" id="PIRSF500154">
    <property type="entry name" value="RPB6"/>
    <property type="match status" value="1"/>
</dbReference>
<dbReference type="Proteomes" id="UP000663879">
    <property type="component" value="Unassembled WGS sequence"/>
</dbReference>
<dbReference type="GO" id="GO:0006366">
    <property type="term" value="P:transcription by RNA polymerase II"/>
    <property type="evidence" value="ECO:0007669"/>
    <property type="project" value="TreeGrafter"/>
</dbReference>
<evidence type="ECO:0000256" key="6">
    <source>
        <dbReference type="ARBA" id="ARBA00030456"/>
    </source>
</evidence>
<sequence length="129" mass="15075">MADDEGFDDFQEEEEEFNEEDQEVLDDLAEYEAEAVEILAQDQVSHMITREKRITTPYMTKYERARVLGTRALQISMCAPIMVELEHETDPLEIAKKELKEKKIPFIIQRQLPDGSCELWPVQELIITD</sequence>
<organism evidence="8 9">
    <name type="scientific">Brachionus calyciflorus</name>
    <dbReference type="NCBI Taxonomy" id="104777"/>
    <lineage>
        <taxon>Eukaryota</taxon>
        <taxon>Metazoa</taxon>
        <taxon>Spiralia</taxon>
        <taxon>Gnathifera</taxon>
        <taxon>Rotifera</taxon>
        <taxon>Eurotatoria</taxon>
        <taxon>Monogononta</taxon>
        <taxon>Pseudotrocha</taxon>
        <taxon>Ploima</taxon>
        <taxon>Brachionidae</taxon>
        <taxon>Brachionus</taxon>
    </lineage>
</organism>
<dbReference type="NCBIfam" id="NF002207">
    <property type="entry name" value="PRK01099.1-2"/>
    <property type="match status" value="1"/>
</dbReference>
<dbReference type="SUPFAM" id="SSF63562">
    <property type="entry name" value="RPB6/omega subunit-like"/>
    <property type="match status" value="1"/>
</dbReference>
<evidence type="ECO:0000256" key="3">
    <source>
        <dbReference type="ARBA" id="ARBA00023163"/>
    </source>
</evidence>
<comment type="caution">
    <text evidence="8">The sequence shown here is derived from an EMBL/GenBank/DDBJ whole genome shotgun (WGS) entry which is preliminary data.</text>
</comment>
<keyword evidence="9" id="KW-1185">Reference proteome</keyword>
<dbReference type="PROSITE" id="PS01111">
    <property type="entry name" value="RNA_POL_K_14KD"/>
    <property type="match status" value="1"/>
</dbReference>
<dbReference type="GO" id="GO:0005665">
    <property type="term" value="C:RNA polymerase II, core complex"/>
    <property type="evidence" value="ECO:0007669"/>
    <property type="project" value="InterPro"/>
</dbReference>